<gene>
    <name evidence="1" type="ORF">OO017_16270</name>
</gene>
<sequence length="179" mass="20459">MLNINKLPLPEEAKQEIRHHHDKLLAVTGVKVDILEVGPEIIKVRVVQRELKNGYLLNQRQLVGRAANVVAPLMDGPHRIHFYPLTYKPDFSIVTAGWLQEKLAAFKLSRNDLAKQTNLDKTAIGRMLKGYEQPTPPQQAALYYYFLLHEVNHHIREFLDSDDNAPAEDLYEVVSGEEV</sequence>
<comment type="caution">
    <text evidence="1">The sequence shown here is derived from an EMBL/GenBank/DDBJ whole genome shotgun (WGS) entry which is preliminary data.</text>
</comment>
<reference evidence="1 2" key="1">
    <citation type="submission" date="2022-11" db="EMBL/GenBank/DDBJ databases">
        <title>The characterization of three novel Bacteroidetes species and genomic analysis of their roles in tidal elemental geochemical cycles.</title>
        <authorList>
            <person name="Ma K.-J."/>
        </authorList>
    </citation>
    <scope>NUCLEOTIDE SEQUENCE [LARGE SCALE GENOMIC DNA]</scope>
    <source>
        <strain evidence="1 2">M82</strain>
    </source>
</reference>
<organism evidence="1 2">
    <name type="scientific">Pontibacter anaerobius</name>
    <dbReference type="NCBI Taxonomy" id="2993940"/>
    <lineage>
        <taxon>Bacteria</taxon>
        <taxon>Pseudomonadati</taxon>
        <taxon>Bacteroidota</taxon>
        <taxon>Cytophagia</taxon>
        <taxon>Cytophagales</taxon>
        <taxon>Hymenobacteraceae</taxon>
        <taxon>Pontibacter</taxon>
    </lineage>
</organism>
<dbReference type="EMBL" id="JAPFQO010000011">
    <property type="protein sequence ID" value="MCX2741517.1"/>
    <property type="molecule type" value="Genomic_DNA"/>
</dbReference>
<name>A0ABT3RJL7_9BACT</name>
<dbReference type="RefSeq" id="WP_266053751.1">
    <property type="nucleotide sequence ID" value="NZ_JAPFQO010000011.1"/>
</dbReference>
<dbReference type="Proteomes" id="UP001207228">
    <property type="component" value="Unassembled WGS sequence"/>
</dbReference>
<accession>A0ABT3RJL7</accession>
<protein>
    <recommendedName>
        <fullName evidence="3">HTH cro/C1-type domain-containing protein</fullName>
    </recommendedName>
</protein>
<evidence type="ECO:0008006" key="3">
    <source>
        <dbReference type="Google" id="ProtNLM"/>
    </source>
</evidence>
<evidence type="ECO:0000313" key="2">
    <source>
        <dbReference type="Proteomes" id="UP001207228"/>
    </source>
</evidence>
<proteinExistence type="predicted"/>
<keyword evidence="2" id="KW-1185">Reference proteome</keyword>
<evidence type="ECO:0000313" key="1">
    <source>
        <dbReference type="EMBL" id="MCX2741517.1"/>
    </source>
</evidence>